<reference evidence="1 2" key="2">
    <citation type="journal article" date="2022" name="Mol. Ecol. Resour.">
        <title>The genomes of chicory, endive, great burdock and yacon provide insights into Asteraceae paleo-polyploidization history and plant inulin production.</title>
        <authorList>
            <person name="Fan W."/>
            <person name="Wang S."/>
            <person name="Wang H."/>
            <person name="Wang A."/>
            <person name="Jiang F."/>
            <person name="Liu H."/>
            <person name="Zhao H."/>
            <person name="Xu D."/>
            <person name="Zhang Y."/>
        </authorList>
    </citation>
    <scope>NUCLEOTIDE SEQUENCE [LARGE SCALE GENOMIC DNA]</scope>
    <source>
        <strain evidence="2">cv. Niubang</strain>
    </source>
</reference>
<keyword evidence="2" id="KW-1185">Reference proteome</keyword>
<dbReference type="Proteomes" id="UP001055879">
    <property type="component" value="Linkage Group LG02"/>
</dbReference>
<name>A0ACB9EI20_ARCLA</name>
<protein>
    <submittedName>
        <fullName evidence="1">Uncharacterized protein</fullName>
    </submittedName>
</protein>
<reference evidence="2" key="1">
    <citation type="journal article" date="2022" name="Mol. Ecol. Resour.">
        <title>The genomes of chicory, endive, great burdock and yacon provide insights into Asteraceae palaeo-polyploidization history and plant inulin production.</title>
        <authorList>
            <person name="Fan W."/>
            <person name="Wang S."/>
            <person name="Wang H."/>
            <person name="Wang A."/>
            <person name="Jiang F."/>
            <person name="Liu H."/>
            <person name="Zhao H."/>
            <person name="Xu D."/>
            <person name="Zhang Y."/>
        </authorList>
    </citation>
    <scope>NUCLEOTIDE SEQUENCE [LARGE SCALE GENOMIC DNA]</scope>
    <source>
        <strain evidence="2">cv. Niubang</strain>
    </source>
</reference>
<accession>A0ACB9EI20</accession>
<comment type="caution">
    <text evidence="1">The sequence shown here is derived from an EMBL/GenBank/DDBJ whole genome shotgun (WGS) entry which is preliminary data.</text>
</comment>
<gene>
    <name evidence="1" type="ORF">L6452_05786</name>
</gene>
<sequence length="160" mass="17485">MICFKLDAVNTTLEGIGRTLSSVHDEEVNNTAAIQNHSQALKDLIASLTSKAESEQIHGLQQVMDKLQSNVTANTTSLPDLRRIVVAGLVVASTSTPSPRVDEDKEGEKNVEYPSQADGEKETEKKALSSLMRKMNPPSSLSQLGKELNQLRLSQRLKTN</sequence>
<proteinExistence type="predicted"/>
<dbReference type="EMBL" id="CM042048">
    <property type="protein sequence ID" value="KAI3758233.1"/>
    <property type="molecule type" value="Genomic_DNA"/>
</dbReference>
<evidence type="ECO:0000313" key="1">
    <source>
        <dbReference type="EMBL" id="KAI3758233.1"/>
    </source>
</evidence>
<organism evidence="1 2">
    <name type="scientific">Arctium lappa</name>
    <name type="common">Greater burdock</name>
    <name type="synonym">Lappa major</name>
    <dbReference type="NCBI Taxonomy" id="4217"/>
    <lineage>
        <taxon>Eukaryota</taxon>
        <taxon>Viridiplantae</taxon>
        <taxon>Streptophyta</taxon>
        <taxon>Embryophyta</taxon>
        <taxon>Tracheophyta</taxon>
        <taxon>Spermatophyta</taxon>
        <taxon>Magnoliopsida</taxon>
        <taxon>eudicotyledons</taxon>
        <taxon>Gunneridae</taxon>
        <taxon>Pentapetalae</taxon>
        <taxon>asterids</taxon>
        <taxon>campanulids</taxon>
        <taxon>Asterales</taxon>
        <taxon>Asteraceae</taxon>
        <taxon>Carduoideae</taxon>
        <taxon>Cardueae</taxon>
        <taxon>Arctiinae</taxon>
        <taxon>Arctium</taxon>
    </lineage>
</organism>
<evidence type="ECO:0000313" key="2">
    <source>
        <dbReference type="Proteomes" id="UP001055879"/>
    </source>
</evidence>